<name>A0A3D4VFT1_9BACT</name>
<protein>
    <submittedName>
        <fullName evidence="2">DUF2809 domain-containing protein</fullName>
    </submittedName>
</protein>
<dbReference type="Pfam" id="PF10990">
    <property type="entry name" value="DUF2809"/>
    <property type="match status" value="1"/>
</dbReference>
<gene>
    <name evidence="2" type="ORF">DGD08_18555</name>
</gene>
<feature type="transmembrane region" description="Helical" evidence="1">
    <location>
        <begin position="20"/>
        <end position="38"/>
    </location>
</feature>
<proteinExistence type="predicted"/>
<evidence type="ECO:0000313" key="3">
    <source>
        <dbReference type="Proteomes" id="UP000264071"/>
    </source>
</evidence>
<dbReference type="InterPro" id="IPR021257">
    <property type="entry name" value="DUF2809"/>
</dbReference>
<dbReference type="Proteomes" id="UP000264071">
    <property type="component" value="Unassembled WGS sequence"/>
</dbReference>
<reference evidence="2 3" key="1">
    <citation type="journal article" date="2018" name="Nat. Biotechnol.">
        <title>A standardized bacterial taxonomy based on genome phylogeny substantially revises the tree of life.</title>
        <authorList>
            <person name="Parks D.H."/>
            <person name="Chuvochina M."/>
            <person name="Waite D.W."/>
            <person name="Rinke C."/>
            <person name="Skarshewski A."/>
            <person name="Chaumeil P.A."/>
            <person name="Hugenholtz P."/>
        </authorList>
    </citation>
    <scope>NUCLEOTIDE SEQUENCE [LARGE SCALE GENOMIC DNA]</scope>
    <source>
        <strain evidence="2">UBA8844</strain>
    </source>
</reference>
<comment type="caution">
    <text evidence="2">The sequence shown here is derived from an EMBL/GenBank/DDBJ whole genome shotgun (WGS) entry which is preliminary data.</text>
</comment>
<keyword evidence="1" id="KW-0812">Transmembrane</keyword>
<sequence>MAGLASRRFPEWQPAWMARYAGDTLWAMMVYWGLAWFLPTARPVVLAGCALALSWGVECSQLWHAPWLDGLRATTAGALALGQGFLWSDLVCYAVGVLLAVIVDQGVLAFNRKSLNALP</sequence>
<organism evidence="2 3">
    <name type="scientific">Gemmatimonas aurantiaca</name>
    <dbReference type="NCBI Taxonomy" id="173480"/>
    <lineage>
        <taxon>Bacteria</taxon>
        <taxon>Pseudomonadati</taxon>
        <taxon>Gemmatimonadota</taxon>
        <taxon>Gemmatimonadia</taxon>
        <taxon>Gemmatimonadales</taxon>
        <taxon>Gemmatimonadaceae</taxon>
        <taxon>Gemmatimonas</taxon>
    </lineage>
</organism>
<feature type="transmembrane region" description="Helical" evidence="1">
    <location>
        <begin position="84"/>
        <end position="103"/>
    </location>
</feature>
<dbReference type="AlphaFoldDB" id="A0A3D4VFT1"/>
<evidence type="ECO:0000313" key="2">
    <source>
        <dbReference type="EMBL" id="HCT59207.1"/>
    </source>
</evidence>
<keyword evidence="1" id="KW-1133">Transmembrane helix</keyword>
<keyword evidence="1" id="KW-0472">Membrane</keyword>
<evidence type="ECO:0000256" key="1">
    <source>
        <dbReference type="SAM" id="Phobius"/>
    </source>
</evidence>
<feature type="transmembrane region" description="Helical" evidence="1">
    <location>
        <begin position="45"/>
        <end position="64"/>
    </location>
</feature>
<accession>A0A3D4VFT1</accession>
<dbReference type="EMBL" id="DPIY01000012">
    <property type="protein sequence ID" value="HCT59207.1"/>
    <property type="molecule type" value="Genomic_DNA"/>
</dbReference>